<comment type="caution">
    <text evidence="2">The sequence shown here is derived from an EMBL/GenBank/DDBJ whole genome shotgun (WGS) entry which is preliminary data.</text>
</comment>
<sequence>MTITRRRTSALATLVVVALAAGAAGYWSSRTEPVLDPAVAAALGDRVTPLIEKAQAEFLPDGQREACGVRVLGTEPPVTTAAGATTAYVWAHCATLGSEVRSESVTPVRVLLGPAGKVEPAQPWDYSDGSISTMFPDRLHDVFLTGDRPDGLEEALAARIRQVS</sequence>
<dbReference type="EMBL" id="BOMG01000071">
    <property type="protein sequence ID" value="GID57364.1"/>
    <property type="molecule type" value="Genomic_DNA"/>
</dbReference>
<evidence type="ECO:0000313" key="3">
    <source>
        <dbReference type="Proteomes" id="UP000612282"/>
    </source>
</evidence>
<keyword evidence="1" id="KW-0732">Signal</keyword>
<name>A0ABQ3XFW1_9ACTN</name>
<dbReference type="RefSeq" id="WP_203800059.1">
    <property type="nucleotide sequence ID" value="NZ_BAAAQE010000092.1"/>
</dbReference>
<protein>
    <submittedName>
        <fullName evidence="2">Uncharacterized protein</fullName>
    </submittedName>
</protein>
<proteinExistence type="predicted"/>
<gene>
    <name evidence="2" type="ORF">Aco03nite_057680</name>
</gene>
<dbReference type="Proteomes" id="UP000612282">
    <property type="component" value="Unassembled WGS sequence"/>
</dbReference>
<reference evidence="2 3" key="1">
    <citation type="submission" date="2021-01" db="EMBL/GenBank/DDBJ databases">
        <title>Whole genome shotgun sequence of Actinoplanes couchii NBRC 106145.</title>
        <authorList>
            <person name="Komaki H."/>
            <person name="Tamura T."/>
        </authorList>
    </citation>
    <scope>NUCLEOTIDE SEQUENCE [LARGE SCALE GENOMIC DNA]</scope>
    <source>
        <strain evidence="2 3">NBRC 106145</strain>
    </source>
</reference>
<organism evidence="2 3">
    <name type="scientific">Actinoplanes couchii</name>
    <dbReference type="NCBI Taxonomy" id="403638"/>
    <lineage>
        <taxon>Bacteria</taxon>
        <taxon>Bacillati</taxon>
        <taxon>Actinomycetota</taxon>
        <taxon>Actinomycetes</taxon>
        <taxon>Micromonosporales</taxon>
        <taxon>Micromonosporaceae</taxon>
        <taxon>Actinoplanes</taxon>
    </lineage>
</organism>
<keyword evidence="3" id="KW-1185">Reference proteome</keyword>
<feature type="signal peptide" evidence="1">
    <location>
        <begin position="1"/>
        <end position="23"/>
    </location>
</feature>
<accession>A0ABQ3XFW1</accession>
<feature type="chain" id="PRO_5047282228" evidence="1">
    <location>
        <begin position="24"/>
        <end position="164"/>
    </location>
</feature>
<evidence type="ECO:0000313" key="2">
    <source>
        <dbReference type="EMBL" id="GID57364.1"/>
    </source>
</evidence>
<evidence type="ECO:0000256" key="1">
    <source>
        <dbReference type="SAM" id="SignalP"/>
    </source>
</evidence>